<dbReference type="InterPro" id="IPR024735">
    <property type="entry name" value="TcpC"/>
</dbReference>
<dbReference type="Proteomes" id="UP000013378">
    <property type="component" value="Unassembled WGS sequence"/>
</dbReference>
<dbReference type="PATRIC" id="fig|1304284.3.peg.2288"/>
<sequence>MFRKFKKNSNSKLSIQDLENAKKSKLNINKNKQKTVSPITRTFFKGVQATIYVSLIIIFVLGIYQIIKSKQPKIIKNIVEYNIAESESETAKAFALAFVKEYLTYSNTEQEDYLRRIRPFLINALSNTARIDYSKGSSRVLNAIVWDVQKLNNNHSNIIIRANIQTINQVDIIIEKGIEGEEITKPKIEEKVVYISVPIGYYEDGYLVEDYPVFMPEPQRPTEANFETYTGPKTALDDVEQQIEEVLSNFFITYSSGNEGQIAYYMEDNKKIKGYEGKYLFNSIETLDTYENGNGTYTTVTVIGMKDEELGTLYRQRYLIELIRKTEGNSDRFYIKDIKMRGNKFVEEDE</sequence>
<dbReference type="CDD" id="cd16386">
    <property type="entry name" value="TcpC_N"/>
    <property type="match status" value="1"/>
</dbReference>
<gene>
    <name evidence="2" type="ORF">L21TH_2339</name>
</gene>
<keyword evidence="3" id="KW-1185">Reference proteome</keyword>
<dbReference type="CDD" id="cd16428">
    <property type="entry name" value="TcpC_C"/>
    <property type="match status" value="1"/>
</dbReference>
<accession>R1CBD6</accession>
<keyword evidence="1" id="KW-0812">Transmembrane</keyword>
<dbReference type="RefSeq" id="WP_006316624.1">
    <property type="nucleotide sequence ID" value="NZ_ARZA01000259.1"/>
</dbReference>
<name>R1CBD6_9FIRM</name>
<reference evidence="2 3" key="1">
    <citation type="journal article" date="2015" name="Geomicrobiol. J.">
        <title>Caldisalinibacter kiritimatiensis gen. nov., sp. nov., a moderately thermohalophilic thiosulfate-reducing bacterium from a hypersaline microbial mat.</title>
        <authorList>
            <person name="Ben Hania W."/>
            <person name="Joseph M."/>
            <person name="Fiebig A."/>
            <person name="Bunk B."/>
            <person name="Klenk H.-P."/>
            <person name="Fardeau M.-L."/>
            <person name="Spring S."/>
        </authorList>
    </citation>
    <scope>NUCLEOTIDE SEQUENCE [LARGE SCALE GENOMIC DNA]</scope>
    <source>
        <strain evidence="2 3">L21-TH-D2</strain>
    </source>
</reference>
<keyword evidence="1" id="KW-0472">Membrane</keyword>
<dbReference type="STRING" id="1304284.L21TH_2339"/>
<dbReference type="eggNOG" id="ENOG5032YNF">
    <property type="taxonomic scope" value="Bacteria"/>
</dbReference>
<protein>
    <submittedName>
        <fullName evidence="2">TcpC</fullName>
    </submittedName>
</protein>
<proteinExistence type="predicted"/>
<dbReference type="InterPro" id="IPR035628">
    <property type="entry name" value="TcpC_C"/>
</dbReference>
<dbReference type="Gene3D" id="3.10.450.540">
    <property type="match status" value="2"/>
</dbReference>
<evidence type="ECO:0000313" key="3">
    <source>
        <dbReference type="Proteomes" id="UP000013378"/>
    </source>
</evidence>
<dbReference type="Pfam" id="PF12642">
    <property type="entry name" value="TpcC"/>
    <property type="match status" value="1"/>
</dbReference>
<keyword evidence="1" id="KW-1133">Transmembrane helix</keyword>
<evidence type="ECO:0000313" key="2">
    <source>
        <dbReference type="EMBL" id="EOC99629.1"/>
    </source>
</evidence>
<dbReference type="AlphaFoldDB" id="R1CBD6"/>
<evidence type="ECO:0000256" key="1">
    <source>
        <dbReference type="SAM" id="Phobius"/>
    </source>
</evidence>
<comment type="caution">
    <text evidence="2">The sequence shown here is derived from an EMBL/GenBank/DDBJ whole genome shotgun (WGS) entry which is preliminary data.</text>
</comment>
<feature type="transmembrane region" description="Helical" evidence="1">
    <location>
        <begin position="49"/>
        <end position="67"/>
    </location>
</feature>
<dbReference type="EMBL" id="ARZA01000259">
    <property type="protein sequence ID" value="EOC99629.1"/>
    <property type="molecule type" value="Genomic_DNA"/>
</dbReference>
<organism evidence="2 3">
    <name type="scientific">Caldisalinibacter kiritimatiensis</name>
    <dbReference type="NCBI Taxonomy" id="1304284"/>
    <lineage>
        <taxon>Bacteria</taxon>
        <taxon>Bacillati</taxon>
        <taxon>Bacillota</taxon>
        <taxon>Tissierellia</taxon>
        <taxon>Tissierellales</taxon>
        <taxon>Thermohalobacteraceae</taxon>
        <taxon>Caldisalinibacter</taxon>
    </lineage>
</organism>